<reference evidence="3" key="1">
    <citation type="submission" date="2022-10" db="EMBL/GenBank/DDBJ databases">
        <authorList>
            <person name="Chen Y."/>
            <person name="Dougan E. K."/>
            <person name="Chan C."/>
            <person name="Rhodes N."/>
            <person name="Thang M."/>
        </authorList>
    </citation>
    <scope>NUCLEOTIDE SEQUENCE</scope>
</reference>
<dbReference type="AlphaFoldDB" id="A0A9P1D329"/>
<dbReference type="EMBL" id="CAMXCT010003162">
    <property type="protein sequence ID" value="CAI4002808.1"/>
    <property type="molecule type" value="Genomic_DNA"/>
</dbReference>
<feature type="transmembrane region" description="Helical" evidence="2">
    <location>
        <begin position="128"/>
        <end position="151"/>
    </location>
</feature>
<dbReference type="EMBL" id="CAMXCT030003162">
    <property type="protein sequence ID" value="CAL4790120.1"/>
    <property type="molecule type" value="Genomic_DNA"/>
</dbReference>
<dbReference type="GO" id="GO:0016787">
    <property type="term" value="F:hydrolase activity"/>
    <property type="evidence" value="ECO:0007669"/>
    <property type="project" value="UniProtKB-KW"/>
</dbReference>
<feature type="non-terminal residue" evidence="3">
    <location>
        <position position="196"/>
    </location>
</feature>
<feature type="non-terminal residue" evidence="3">
    <location>
        <position position="1"/>
    </location>
</feature>
<feature type="region of interest" description="Disordered" evidence="1">
    <location>
        <begin position="176"/>
        <end position="196"/>
    </location>
</feature>
<sequence length="196" mass="21595">QWAMLQETKNGTDTSLQHAEAYVKIMVKSICFLKFGSEAPEPQATLQLQAETSCVLGPGIHDLAHPGPPCHFQIAMFLERQCGAKLLAGIVLSVTSRESWRAHEFRLQLLLEGTLRLASVIRTSPVSAWLLLSAGVVLSFWEMALFVALGFRVGCGNLSPRAVSFAHRRHEGLRGEAHDELHGVGDHHQRSRHGES</sequence>
<dbReference type="EMBL" id="CAMXCT020003162">
    <property type="protein sequence ID" value="CAL1156183.1"/>
    <property type="molecule type" value="Genomic_DNA"/>
</dbReference>
<keyword evidence="2" id="KW-0812">Transmembrane</keyword>
<gene>
    <name evidence="3" type="ORF">C1SCF055_LOCUS28728</name>
</gene>
<reference evidence="4 5" key="2">
    <citation type="submission" date="2024-05" db="EMBL/GenBank/DDBJ databases">
        <authorList>
            <person name="Chen Y."/>
            <person name="Shah S."/>
            <person name="Dougan E. K."/>
            <person name="Thang M."/>
            <person name="Chan C."/>
        </authorList>
    </citation>
    <scope>NUCLEOTIDE SEQUENCE [LARGE SCALE GENOMIC DNA]</scope>
</reference>
<organism evidence="3">
    <name type="scientific">Cladocopium goreaui</name>
    <dbReference type="NCBI Taxonomy" id="2562237"/>
    <lineage>
        <taxon>Eukaryota</taxon>
        <taxon>Sar</taxon>
        <taxon>Alveolata</taxon>
        <taxon>Dinophyceae</taxon>
        <taxon>Suessiales</taxon>
        <taxon>Symbiodiniaceae</taxon>
        <taxon>Cladocopium</taxon>
    </lineage>
</organism>
<keyword evidence="2" id="KW-1133">Transmembrane helix</keyword>
<evidence type="ECO:0000256" key="2">
    <source>
        <dbReference type="SAM" id="Phobius"/>
    </source>
</evidence>
<evidence type="ECO:0000256" key="1">
    <source>
        <dbReference type="SAM" id="MobiDB-lite"/>
    </source>
</evidence>
<evidence type="ECO:0000313" key="4">
    <source>
        <dbReference type="EMBL" id="CAL4790120.1"/>
    </source>
</evidence>
<keyword evidence="2" id="KW-0472">Membrane</keyword>
<keyword evidence="4" id="KW-0378">Hydrolase</keyword>
<keyword evidence="5" id="KW-1185">Reference proteome</keyword>
<proteinExistence type="predicted"/>
<evidence type="ECO:0000313" key="3">
    <source>
        <dbReference type="EMBL" id="CAI4002808.1"/>
    </source>
</evidence>
<accession>A0A9P1D329</accession>
<comment type="caution">
    <text evidence="3">The sequence shown here is derived from an EMBL/GenBank/DDBJ whole genome shotgun (WGS) entry which is preliminary data.</text>
</comment>
<name>A0A9P1D329_9DINO</name>
<evidence type="ECO:0000313" key="5">
    <source>
        <dbReference type="Proteomes" id="UP001152797"/>
    </source>
</evidence>
<dbReference type="Proteomes" id="UP001152797">
    <property type="component" value="Unassembled WGS sequence"/>
</dbReference>
<protein>
    <submittedName>
        <fullName evidence="4">Carboxylic ester hydrolase</fullName>
    </submittedName>
</protein>